<proteinExistence type="predicted"/>
<dbReference type="Proteomes" id="UP000266633">
    <property type="component" value="Unassembled WGS sequence"/>
</dbReference>
<evidence type="ECO:0000313" key="2">
    <source>
        <dbReference type="Proteomes" id="UP000266633"/>
    </source>
</evidence>
<dbReference type="EMBL" id="QZDO01000072">
    <property type="protein sequence ID" value="RJL67568.1"/>
    <property type="molecule type" value="Genomic_DNA"/>
</dbReference>
<sequence>MGGARRTKALSTWRREVFFISSPIETIGGKYATQTFSFSVRMRREQDDRRCDCHRSLLG</sequence>
<gene>
    <name evidence="1" type="ORF">D5077_18885</name>
</gene>
<protein>
    <submittedName>
        <fullName evidence="1">Uncharacterized protein</fullName>
    </submittedName>
</protein>
<name>A0ABX9NLT2_9GAMM</name>
<organism evidence="1 2">
    <name type="scientific">Dickeya dianthicola</name>
    <dbReference type="NCBI Taxonomy" id="204039"/>
    <lineage>
        <taxon>Bacteria</taxon>
        <taxon>Pseudomonadati</taxon>
        <taxon>Pseudomonadota</taxon>
        <taxon>Gammaproteobacteria</taxon>
        <taxon>Enterobacterales</taxon>
        <taxon>Pectobacteriaceae</taxon>
        <taxon>Dickeya</taxon>
    </lineage>
</organism>
<keyword evidence="2" id="KW-1185">Reference proteome</keyword>
<evidence type="ECO:0000313" key="1">
    <source>
        <dbReference type="EMBL" id="RJL67568.1"/>
    </source>
</evidence>
<comment type="caution">
    <text evidence="1">The sequence shown here is derived from an EMBL/GenBank/DDBJ whole genome shotgun (WGS) entry which is preliminary data.</text>
</comment>
<reference evidence="1 2" key="1">
    <citation type="submission" date="2018-09" db="EMBL/GenBank/DDBJ databases">
        <title>Phylogenetic diversity of Pectobacterium and Dickeya strains causing blackleg disease of potato in Morocco.</title>
        <authorList>
            <person name="Oulghazi S."/>
            <person name="Moumni M."/>
            <person name="Faure D."/>
        </authorList>
    </citation>
    <scope>NUCLEOTIDE SEQUENCE [LARGE SCALE GENOMIC DNA]</scope>
    <source>
        <strain evidence="1 2">S4.16.03.LID</strain>
    </source>
</reference>
<accession>A0ABX9NLT2</accession>